<gene>
    <name evidence="15" type="ORF">OFUS_LOCUS14451</name>
</gene>
<comment type="function">
    <text evidence="3">Catalyzes the 1,3-allylic rearrangement of the homoallylic substrate isopentenyl (IPP) to its highly electrophilic allylic isomer, dimethylallyl diphosphate (DMAPP).</text>
</comment>
<sequence length="267" mass="30871">MEKILHFSKILCFSGSRLMSGQLKKNGFITRQCNSFIGSKEELNNYDATQVKLMEEECILIDKEDNNIGSASKRTCHSKTNIDSGMLHRAFSVFLFNNQGELLLQQRSDAKITFPDHFTNTCCSHPLVRPGELEEADALGVKRAAQRKLKHELGIEPHEVPLEDFQYLTRIHYKADNVPADGVWGEHEIDYILFIQKDVSVCANLNEVKSHCYVNQSELKKLMDSNELKFTPWFQLITKKTPLLYKWWNDLTSLEQHKDHTTIHKFL</sequence>
<evidence type="ECO:0000256" key="5">
    <source>
        <dbReference type="ARBA" id="ARBA00007579"/>
    </source>
</evidence>
<keyword evidence="11" id="KW-0752">Steroid biosynthesis</keyword>
<evidence type="ECO:0000256" key="14">
    <source>
        <dbReference type="ARBA" id="ARBA00023235"/>
    </source>
</evidence>
<dbReference type="GO" id="GO:0006695">
    <property type="term" value="P:cholesterol biosynthetic process"/>
    <property type="evidence" value="ECO:0007669"/>
    <property type="project" value="UniProtKB-KW"/>
</dbReference>
<evidence type="ECO:0000256" key="11">
    <source>
        <dbReference type="ARBA" id="ARBA00022955"/>
    </source>
</evidence>
<proteinExistence type="inferred from homology"/>
<comment type="pathway">
    <text evidence="4">Isoprenoid biosynthesis; dimethylallyl diphosphate biosynthesis; dimethylallyl diphosphate from isopentenyl diphosphate: step 1/1.</text>
</comment>
<dbReference type="PIRSF" id="PIRSF018427">
    <property type="entry name" value="Isopntndiph_ism"/>
    <property type="match status" value="1"/>
</dbReference>
<evidence type="ECO:0000256" key="13">
    <source>
        <dbReference type="ARBA" id="ARBA00023229"/>
    </source>
</evidence>
<comment type="similarity">
    <text evidence="5">Belongs to the IPP isomerase type 1 family.</text>
</comment>
<dbReference type="OrthoDB" id="510307at2759"/>
<dbReference type="SUPFAM" id="SSF55811">
    <property type="entry name" value="Nudix"/>
    <property type="match status" value="1"/>
</dbReference>
<dbReference type="InterPro" id="IPR000086">
    <property type="entry name" value="NUDIX_hydrolase_dom"/>
</dbReference>
<keyword evidence="16" id="KW-1185">Reference proteome</keyword>
<evidence type="ECO:0000256" key="4">
    <source>
        <dbReference type="ARBA" id="ARBA00004826"/>
    </source>
</evidence>
<keyword evidence="8" id="KW-0479">Metal-binding</keyword>
<organism evidence="15 16">
    <name type="scientific">Owenia fusiformis</name>
    <name type="common">Polychaete worm</name>
    <dbReference type="NCBI Taxonomy" id="6347"/>
    <lineage>
        <taxon>Eukaryota</taxon>
        <taxon>Metazoa</taxon>
        <taxon>Spiralia</taxon>
        <taxon>Lophotrochozoa</taxon>
        <taxon>Annelida</taxon>
        <taxon>Polychaeta</taxon>
        <taxon>Sedentaria</taxon>
        <taxon>Canalipalpata</taxon>
        <taxon>Sabellida</taxon>
        <taxon>Oweniida</taxon>
        <taxon>Oweniidae</taxon>
        <taxon>Owenia</taxon>
    </lineage>
</organism>
<keyword evidence="9" id="KW-0753">Steroid metabolism</keyword>
<dbReference type="Pfam" id="PF00293">
    <property type="entry name" value="NUDIX"/>
    <property type="match status" value="1"/>
</dbReference>
<name>A0A8J1UKK6_OWEFU</name>
<keyword evidence="9" id="KW-0756">Sterol biosynthesis</keyword>
<keyword evidence="10" id="KW-0460">Magnesium</keyword>
<protein>
    <recommendedName>
        <fullName evidence="6">isopentenyl-diphosphate Delta-isomerase</fullName>
        <ecNumber evidence="6">5.3.3.2</ecNumber>
    </recommendedName>
</protein>
<accession>A0A8J1UKK6</accession>
<keyword evidence="13" id="KW-0414">Isoprene biosynthesis</keyword>
<evidence type="ECO:0000256" key="8">
    <source>
        <dbReference type="ARBA" id="ARBA00022723"/>
    </source>
</evidence>
<dbReference type="Gene3D" id="3.90.79.10">
    <property type="entry name" value="Nucleoside Triphosphate Pyrophosphohydrolase"/>
    <property type="match status" value="1"/>
</dbReference>
<dbReference type="GO" id="GO:0004452">
    <property type="term" value="F:isopentenyl-diphosphate delta-isomerase activity"/>
    <property type="evidence" value="ECO:0007669"/>
    <property type="project" value="UniProtKB-EC"/>
</dbReference>
<dbReference type="FunFam" id="3.90.79.10:FF:000012">
    <property type="entry name" value="Isopentenyl-diphosphate Delta-isomerase 1"/>
    <property type="match status" value="1"/>
</dbReference>
<comment type="catalytic activity">
    <reaction evidence="1">
        <text>isopentenyl diphosphate = dimethylallyl diphosphate</text>
        <dbReference type="Rhea" id="RHEA:23284"/>
        <dbReference type="ChEBI" id="CHEBI:57623"/>
        <dbReference type="ChEBI" id="CHEBI:128769"/>
        <dbReference type="EC" id="5.3.3.2"/>
    </reaction>
</comment>
<evidence type="ECO:0000313" key="15">
    <source>
        <dbReference type="EMBL" id="CAH1789016.1"/>
    </source>
</evidence>
<evidence type="ECO:0000256" key="12">
    <source>
        <dbReference type="ARBA" id="ARBA00023098"/>
    </source>
</evidence>
<dbReference type="InterPro" id="IPR015797">
    <property type="entry name" value="NUDIX_hydrolase-like_dom_sf"/>
</dbReference>
<dbReference type="GO" id="GO:0046872">
    <property type="term" value="F:metal ion binding"/>
    <property type="evidence" value="ECO:0007669"/>
    <property type="project" value="UniProtKB-KW"/>
</dbReference>
<evidence type="ECO:0000256" key="6">
    <source>
        <dbReference type="ARBA" id="ARBA00012057"/>
    </source>
</evidence>
<dbReference type="CDD" id="cd02885">
    <property type="entry name" value="NUDIX_IPP_Isomerase"/>
    <property type="match status" value="1"/>
</dbReference>
<dbReference type="AlphaFoldDB" id="A0A8J1UKK6"/>
<dbReference type="NCBIfam" id="TIGR02150">
    <property type="entry name" value="IPP_isom_1"/>
    <property type="match status" value="1"/>
</dbReference>
<evidence type="ECO:0000256" key="2">
    <source>
        <dbReference type="ARBA" id="ARBA00001946"/>
    </source>
</evidence>
<keyword evidence="9" id="KW-0153">Cholesterol metabolism</keyword>
<dbReference type="PROSITE" id="PS51462">
    <property type="entry name" value="NUDIX"/>
    <property type="match status" value="1"/>
</dbReference>
<reference evidence="15" key="1">
    <citation type="submission" date="2022-03" db="EMBL/GenBank/DDBJ databases">
        <authorList>
            <person name="Martin C."/>
        </authorList>
    </citation>
    <scope>NUCLEOTIDE SEQUENCE</scope>
</reference>
<evidence type="ECO:0000313" key="16">
    <source>
        <dbReference type="Proteomes" id="UP000749559"/>
    </source>
</evidence>
<dbReference type="GO" id="GO:0050992">
    <property type="term" value="P:dimethylallyl diphosphate biosynthetic process"/>
    <property type="evidence" value="ECO:0007669"/>
    <property type="project" value="UniProtKB-UniPathway"/>
</dbReference>
<keyword evidence="9" id="KW-0152">Cholesterol biosynthesis</keyword>
<dbReference type="GO" id="GO:0009240">
    <property type="term" value="P:isopentenyl diphosphate biosynthetic process"/>
    <property type="evidence" value="ECO:0007669"/>
    <property type="project" value="TreeGrafter"/>
</dbReference>
<keyword evidence="12" id="KW-0443">Lipid metabolism</keyword>
<dbReference type="UniPathway" id="UPA00059">
    <property type="reaction ID" value="UER00104"/>
</dbReference>
<comment type="cofactor">
    <cofactor evidence="2">
        <name>Mg(2+)</name>
        <dbReference type="ChEBI" id="CHEBI:18420"/>
    </cofactor>
</comment>
<evidence type="ECO:0000256" key="7">
    <source>
        <dbReference type="ARBA" id="ARBA00022516"/>
    </source>
</evidence>
<evidence type="ECO:0000256" key="3">
    <source>
        <dbReference type="ARBA" id="ARBA00003951"/>
    </source>
</evidence>
<dbReference type="Proteomes" id="UP000749559">
    <property type="component" value="Unassembled WGS sequence"/>
</dbReference>
<keyword evidence="14" id="KW-0413">Isomerase</keyword>
<evidence type="ECO:0000256" key="9">
    <source>
        <dbReference type="ARBA" id="ARBA00022778"/>
    </source>
</evidence>
<dbReference type="PANTHER" id="PTHR10885:SF0">
    <property type="entry name" value="ISOPENTENYL-DIPHOSPHATE DELTA-ISOMERASE"/>
    <property type="match status" value="1"/>
</dbReference>
<dbReference type="PANTHER" id="PTHR10885">
    <property type="entry name" value="ISOPENTENYL-DIPHOSPHATE DELTA-ISOMERASE"/>
    <property type="match status" value="1"/>
</dbReference>
<evidence type="ECO:0000256" key="1">
    <source>
        <dbReference type="ARBA" id="ARBA00000374"/>
    </source>
</evidence>
<keyword evidence="7" id="KW-0444">Lipid biosynthesis</keyword>
<keyword evidence="9" id="KW-1207">Sterol metabolism</keyword>
<dbReference type="GO" id="GO:0005737">
    <property type="term" value="C:cytoplasm"/>
    <property type="evidence" value="ECO:0007669"/>
    <property type="project" value="TreeGrafter"/>
</dbReference>
<dbReference type="EC" id="5.3.3.2" evidence="6"/>
<comment type="caution">
    <text evidence="15">The sequence shown here is derived from an EMBL/GenBank/DDBJ whole genome shotgun (WGS) entry which is preliminary data.</text>
</comment>
<dbReference type="InterPro" id="IPR011876">
    <property type="entry name" value="IsopentenylPP_isomerase_typ1"/>
</dbReference>
<evidence type="ECO:0000256" key="10">
    <source>
        <dbReference type="ARBA" id="ARBA00022842"/>
    </source>
</evidence>
<dbReference type="EMBL" id="CAIIXF020000007">
    <property type="protein sequence ID" value="CAH1789016.1"/>
    <property type="molecule type" value="Genomic_DNA"/>
</dbReference>